<name>A0A3S2MM82_ORYJA</name>
<accession>A0A3S2MM82</accession>
<dbReference type="Proteomes" id="UP000283210">
    <property type="component" value="Chromosome 16"/>
</dbReference>
<reference evidence="2 3" key="2">
    <citation type="submission" date="2019-01" db="EMBL/GenBank/DDBJ databases">
        <title>A chromosome length genome reference of the Java medaka (oryzias javanicus).</title>
        <authorList>
            <person name="Herpin A."/>
            <person name="Takehana Y."/>
            <person name="Naruse K."/>
            <person name="Ansai S."/>
            <person name="Kawaguchi M."/>
        </authorList>
    </citation>
    <scope>NUCLEOTIDE SEQUENCE [LARGE SCALE GENOMIC DNA]</scope>
    <source>
        <strain evidence="2">RS831</strain>
        <tissue evidence="2">Whole body</tissue>
    </source>
</reference>
<evidence type="ECO:0000313" key="2">
    <source>
        <dbReference type="EMBL" id="RVE62314.1"/>
    </source>
</evidence>
<protein>
    <submittedName>
        <fullName evidence="2">Uncharacterized protein</fullName>
    </submittedName>
</protein>
<evidence type="ECO:0000256" key="1">
    <source>
        <dbReference type="SAM" id="MobiDB-lite"/>
    </source>
</evidence>
<gene>
    <name evidence="2" type="ORF">OJAV_G00155890</name>
</gene>
<evidence type="ECO:0000313" key="3">
    <source>
        <dbReference type="Proteomes" id="UP000283210"/>
    </source>
</evidence>
<proteinExistence type="predicted"/>
<reference evidence="2 3" key="1">
    <citation type="submission" date="2018-11" db="EMBL/GenBank/DDBJ databases">
        <authorList>
            <person name="Lopez-Roques C."/>
            <person name="Donnadieu C."/>
            <person name="Bouchez O."/>
            <person name="Klopp C."/>
            <person name="Cabau C."/>
            <person name="Zahm M."/>
        </authorList>
    </citation>
    <scope>NUCLEOTIDE SEQUENCE [LARGE SCALE GENOMIC DNA]</scope>
    <source>
        <strain evidence="2">RS831</strain>
        <tissue evidence="2">Whole body</tissue>
    </source>
</reference>
<dbReference type="EMBL" id="CM012452">
    <property type="protein sequence ID" value="RVE62314.1"/>
    <property type="molecule type" value="Genomic_DNA"/>
</dbReference>
<dbReference type="AlphaFoldDB" id="A0A3S2MM82"/>
<organism evidence="2 3">
    <name type="scientific">Oryzias javanicus</name>
    <name type="common">Javanese ricefish</name>
    <name type="synonym">Aplocheilus javanicus</name>
    <dbReference type="NCBI Taxonomy" id="123683"/>
    <lineage>
        <taxon>Eukaryota</taxon>
        <taxon>Metazoa</taxon>
        <taxon>Chordata</taxon>
        <taxon>Craniata</taxon>
        <taxon>Vertebrata</taxon>
        <taxon>Euteleostomi</taxon>
        <taxon>Actinopterygii</taxon>
        <taxon>Neopterygii</taxon>
        <taxon>Teleostei</taxon>
        <taxon>Neoteleostei</taxon>
        <taxon>Acanthomorphata</taxon>
        <taxon>Ovalentaria</taxon>
        <taxon>Atherinomorphae</taxon>
        <taxon>Beloniformes</taxon>
        <taxon>Adrianichthyidae</taxon>
        <taxon>Oryziinae</taxon>
        <taxon>Oryzias</taxon>
    </lineage>
</organism>
<sequence>MTTAGGGARRDAGSSRTASLTVERSLHSLDRVQRPLPLSLIFLPTVLQEPVDCAQPNAPEPTNQAT</sequence>
<feature type="region of interest" description="Disordered" evidence="1">
    <location>
        <begin position="1"/>
        <end position="29"/>
    </location>
</feature>
<keyword evidence="3" id="KW-1185">Reference proteome</keyword>